<name>A0A558BU81_9BACT</name>
<dbReference type="Proteomes" id="UP000317624">
    <property type="component" value="Unassembled WGS sequence"/>
</dbReference>
<dbReference type="EMBL" id="VMRJ01000003">
    <property type="protein sequence ID" value="TVT40080.1"/>
    <property type="molecule type" value="Genomic_DNA"/>
</dbReference>
<evidence type="ECO:0000256" key="1">
    <source>
        <dbReference type="SAM" id="SignalP"/>
    </source>
</evidence>
<evidence type="ECO:0008006" key="4">
    <source>
        <dbReference type="Google" id="ProtNLM"/>
    </source>
</evidence>
<feature type="chain" id="PRO_5035205237" description="Lipoprotein" evidence="1">
    <location>
        <begin position="19"/>
        <end position="137"/>
    </location>
</feature>
<comment type="caution">
    <text evidence="2">The sequence shown here is derived from an EMBL/GenBank/DDBJ whole genome shotgun (WGS) entry which is preliminary data.</text>
</comment>
<evidence type="ECO:0000313" key="3">
    <source>
        <dbReference type="Proteomes" id="UP000317624"/>
    </source>
</evidence>
<dbReference type="AlphaFoldDB" id="A0A558BU81"/>
<accession>A0A558BU81</accession>
<keyword evidence="1" id="KW-0732">Signal</keyword>
<dbReference type="PROSITE" id="PS51257">
    <property type="entry name" value="PROKAR_LIPOPROTEIN"/>
    <property type="match status" value="1"/>
</dbReference>
<evidence type="ECO:0000313" key="2">
    <source>
        <dbReference type="EMBL" id="TVT40080.1"/>
    </source>
</evidence>
<sequence length="137" mass="14579">MKALKFCALALLSGLAASCGKQFDVASDVALKYQNGAAVQRQIELLQAEQVKVSGATAGAAGAGPAVLSLEVVNPVEQHPDTLKQRMRQLARLLVADLGSPDRYQVVNAQATFKHNLLSRDNSTSSQAFIYPIASLR</sequence>
<feature type="signal peptide" evidence="1">
    <location>
        <begin position="1"/>
        <end position="18"/>
    </location>
</feature>
<dbReference type="RefSeq" id="WP_144847616.1">
    <property type="nucleotide sequence ID" value="NZ_VMRJ01000003.1"/>
</dbReference>
<gene>
    <name evidence="2" type="ORF">FNT36_11285</name>
</gene>
<keyword evidence="3" id="KW-1185">Reference proteome</keyword>
<protein>
    <recommendedName>
        <fullName evidence="4">Lipoprotein</fullName>
    </recommendedName>
</protein>
<organism evidence="2 3">
    <name type="scientific">Hymenobacter setariae</name>
    <dbReference type="NCBI Taxonomy" id="2594794"/>
    <lineage>
        <taxon>Bacteria</taxon>
        <taxon>Pseudomonadati</taxon>
        <taxon>Bacteroidota</taxon>
        <taxon>Cytophagia</taxon>
        <taxon>Cytophagales</taxon>
        <taxon>Hymenobacteraceae</taxon>
        <taxon>Hymenobacter</taxon>
    </lineage>
</organism>
<reference evidence="2 3" key="1">
    <citation type="submission" date="2019-07" db="EMBL/GenBank/DDBJ databases">
        <title>Hymenobacter sp. straun FUR1 Genome sequencing and assembly.</title>
        <authorList>
            <person name="Chhetri G."/>
        </authorList>
    </citation>
    <scope>NUCLEOTIDE SEQUENCE [LARGE SCALE GENOMIC DNA]</scope>
    <source>
        <strain evidence="2 3">Fur1</strain>
    </source>
</reference>
<proteinExistence type="predicted"/>